<organism evidence="3 4">
    <name type="scientific">Dyadobacter linearis</name>
    <dbReference type="NCBI Taxonomy" id="2823330"/>
    <lineage>
        <taxon>Bacteria</taxon>
        <taxon>Pseudomonadati</taxon>
        <taxon>Bacteroidota</taxon>
        <taxon>Cytophagia</taxon>
        <taxon>Cytophagales</taxon>
        <taxon>Spirosomataceae</taxon>
        <taxon>Dyadobacter</taxon>
    </lineage>
</organism>
<feature type="chain" id="PRO_5045311726" description="Prolin-rich transmembrane protein" evidence="2">
    <location>
        <begin position="29"/>
        <end position="441"/>
    </location>
</feature>
<dbReference type="InterPro" id="IPR046535">
    <property type="entry name" value="DUF6600"/>
</dbReference>
<sequence length="441" mass="50758">MNTMRIFRILGLFVILSGGVSVSNETQAQPGVSVSFQTFYNELSPYGRWVRNPQFGSVWVPDVSREFQPYSTNGYWEVTEYGNTWVSDYDWGWAPFHYGRWSFDDFNGWFWIPDYEWGPAWVNWRSGGGYYGWAPLGPGMNVNVSINIPSFWWVFVPQQYVSYRNWHSYCPPRRRVTHVYNQTVIINNYYRSNNRTYVYGPRRDEIERVTRRSVPVRTIDATPSGRGRVIVAGNNNDDRGARSRSDRTGSVIDADRAGRGSRDNNAYNRNERIGGDVDRSDRTGNSNRNERINGNTERNNGGFERGERNGRINENSNERRENSRIESTPRIPSEDRENMRNSRNRGGLEPSAPVENRYESPRQSERGNRQPSSPEYSAPRSERSNRSNNAPANPSPSRGSYEAPQRETRQERSAPEPRSNGRSSQESPGRGASERSSRSPR</sequence>
<feature type="compositionally biased region" description="Low complexity" evidence="1">
    <location>
        <begin position="386"/>
        <end position="398"/>
    </location>
</feature>
<feature type="compositionally biased region" description="Basic and acidic residues" evidence="1">
    <location>
        <begin position="356"/>
        <end position="368"/>
    </location>
</feature>
<protein>
    <recommendedName>
        <fullName evidence="5">Prolin-rich transmembrane protein</fullName>
    </recommendedName>
</protein>
<dbReference type="EMBL" id="CAJRAU010000003">
    <property type="protein sequence ID" value="CAG5069875.1"/>
    <property type="molecule type" value="Genomic_DNA"/>
</dbReference>
<feature type="compositionally biased region" description="Basic and acidic residues" evidence="1">
    <location>
        <begin position="304"/>
        <end position="324"/>
    </location>
</feature>
<accession>A0ABM8UQS2</accession>
<comment type="caution">
    <text evidence="3">The sequence shown here is derived from an EMBL/GenBank/DDBJ whole genome shotgun (WGS) entry which is preliminary data.</text>
</comment>
<feature type="compositionally biased region" description="Basic and acidic residues" evidence="1">
    <location>
        <begin position="269"/>
        <end position="282"/>
    </location>
</feature>
<keyword evidence="4" id="KW-1185">Reference proteome</keyword>
<feature type="compositionally biased region" description="Basic and acidic residues" evidence="1">
    <location>
        <begin position="432"/>
        <end position="441"/>
    </location>
</feature>
<feature type="region of interest" description="Disordered" evidence="1">
    <location>
        <begin position="217"/>
        <end position="441"/>
    </location>
</feature>
<evidence type="ECO:0000256" key="2">
    <source>
        <dbReference type="SAM" id="SignalP"/>
    </source>
</evidence>
<evidence type="ECO:0008006" key="5">
    <source>
        <dbReference type="Google" id="ProtNLM"/>
    </source>
</evidence>
<gene>
    <name evidence="3" type="ORF">DYBT9623_02612</name>
</gene>
<evidence type="ECO:0000313" key="4">
    <source>
        <dbReference type="Proteomes" id="UP000679725"/>
    </source>
</evidence>
<evidence type="ECO:0000256" key="1">
    <source>
        <dbReference type="SAM" id="MobiDB-lite"/>
    </source>
</evidence>
<dbReference type="Pfam" id="PF20245">
    <property type="entry name" value="DUF6600"/>
    <property type="match status" value="1"/>
</dbReference>
<evidence type="ECO:0000313" key="3">
    <source>
        <dbReference type="EMBL" id="CAG5069875.1"/>
    </source>
</evidence>
<feature type="compositionally biased region" description="Basic and acidic residues" evidence="1">
    <location>
        <begin position="236"/>
        <end position="262"/>
    </location>
</feature>
<dbReference type="Proteomes" id="UP000679725">
    <property type="component" value="Unassembled WGS sequence"/>
</dbReference>
<keyword evidence="2" id="KW-0732">Signal</keyword>
<reference evidence="3 4" key="1">
    <citation type="submission" date="2021-04" db="EMBL/GenBank/DDBJ databases">
        <authorList>
            <person name="Rodrigo-Torres L."/>
            <person name="Arahal R. D."/>
            <person name="Lucena T."/>
        </authorList>
    </citation>
    <scope>NUCLEOTIDE SEQUENCE [LARGE SCALE GENOMIC DNA]</scope>
    <source>
        <strain evidence="3 4">CECT 9623</strain>
    </source>
</reference>
<feature type="compositionally biased region" description="Basic and acidic residues" evidence="1">
    <location>
        <begin position="404"/>
        <end position="415"/>
    </location>
</feature>
<dbReference type="RefSeq" id="WP_215233954.1">
    <property type="nucleotide sequence ID" value="NZ_CAJRAU010000003.1"/>
</dbReference>
<feature type="signal peptide" evidence="2">
    <location>
        <begin position="1"/>
        <end position="28"/>
    </location>
</feature>
<proteinExistence type="predicted"/>
<feature type="compositionally biased region" description="Low complexity" evidence="1">
    <location>
        <begin position="293"/>
        <end position="302"/>
    </location>
</feature>
<name>A0ABM8UQS2_9BACT</name>